<sequence>MKKKGISRINPNDPSYLRHKKAKFIADHEKSTSRLEESDHSQLPLQREIVTTCDPKTSEYAFFKKLKKDASLRFSSGPVKKDDSWSSKKPESGDCSKEGTDDVRVGTKECNSSRINQDVSTFKMDSFLSPSVGDWNKSDMYSMSRMLKNSQECGDTVKPQGFSHAGNQYAHGEIFSRKRQKLRQCAADTLFPDTEKPCSKGFDIVSLLLSRLFPMTTDSTVTNKYEDPNPGKIKKSTIYDLLDSRELGVQFKEHYLIPKRKLLELESGSYFNDQMLSPMFLESGERITPHAELPTYHFQNFEPRYSITAPKCKLSGTPSFSASVKGDNDITPGSLFNEVKNAPKYSLLDSRELGFQCTELQPKRKPLELKSGSYLNDQMLSPTFFESGEGITPYAEFPTYHSRNFQPRYNITAPECKLSGTPNFSASVKDDITLGPLFNEVENAAEYSLLDYQELDFQCTELHQIPRRKLLELKSSSSFIDHLLPPMFLRSVESITPYTDFPIDPHKFRPVFRTEAERKFGGTPIYLDKNDASYGFLCKCNDEKNHETFTFDHFKEPGKLEREPIPLLMEKDFDCKKDEIKLPITCKYAKPYMAPALSILDHGQEQISNDSLDEFHFRPSSLLLPKDFNSVMDSGLFRYQNSPFGEYVYKWDEEMDTNFNHTALSFSHNNHYFKLSENCKDDASFIQDSIYLPPYHHWVRETVSSDYHHHPDKEPWLSSSPRCLSLTSSHSNYQSSITRNLQLPESENMSSLFHIDDNYKPKINDGDQGEVLYHLSEAFVEIYNSSFLHMSNQRDNGCPFSLDDSDNINDQEQRHEMLL</sequence>
<keyword evidence="2" id="KW-1185">Reference proteome</keyword>
<dbReference type="Proteomes" id="UP001177021">
    <property type="component" value="Unassembled WGS sequence"/>
</dbReference>
<evidence type="ECO:0000313" key="2">
    <source>
        <dbReference type="Proteomes" id="UP001177021"/>
    </source>
</evidence>
<dbReference type="EMBL" id="CASHSV030000179">
    <property type="protein sequence ID" value="CAJ2651869.1"/>
    <property type="molecule type" value="Genomic_DNA"/>
</dbReference>
<accession>A0ACB0K6V9</accession>
<reference evidence="1" key="1">
    <citation type="submission" date="2023-10" db="EMBL/GenBank/DDBJ databases">
        <authorList>
            <person name="Rodriguez Cubillos JULIANA M."/>
            <person name="De Vega J."/>
        </authorList>
    </citation>
    <scope>NUCLEOTIDE SEQUENCE</scope>
</reference>
<organism evidence="1 2">
    <name type="scientific">Trifolium pratense</name>
    <name type="common">Red clover</name>
    <dbReference type="NCBI Taxonomy" id="57577"/>
    <lineage>
        <taxon>Eukaryota</taxon>
        <taxon>Viridiplantae</taxon>
        <taxon>Streptophyta</taxon>
        <taxon>Embryophyta</taxon>
        <taxon>Tracheophyta</taxon>
        <taxon>Spermatophyta</taxon>
        <taxon>Magnoliopsida</taxon>
        <taxon>eudicotyledons</taxon>
        <taxon>Gunneridae</taxon>
        <taxon>Pentapetalae</taxon>
        <taxon>rosids</taxon>
        <taxon>fabids</taxon>
        <taxon>Fabales</taxon>
        <taxon>Fabaceae</taxon>
        <taxon>Papilionoideae</taxon>
        <taxon>50 kb inversion clade</taxon>
        <taxon>NPAAA clade</taxon>
        <taxon>Hologalegina</taxon>
        <taxon>IRL clade</taxon>
        <taxon>Trifolieae</taxon>
        <taxon>Trifolium</taxon>
    </lineage>
</organism>
<proteinExistence type="predicted"/>
<comment type="caution">
    <text evidence="1">The sequence shown here is derived from an EMBL/GenBank/DDBJ whole genome shotgun (WGS) entry which is preliminary data.</text>
</comment>
<evidence type="ECO:0000313" key="1">
    <source>
        <dbReference type="EMBL" id="CAJ2651869.1"/>
    </source>
</evidence>
<name>A0ACB0K6V9_TRIPR</name>
<gene>
    <name evidence="1" type="ORF">MILVUS5_LOCUS19434</name>
</gene>
<protein>
    <submittedName>
        <fullName evidence="1">Uncharacterized protein</fullName>
    </submittedName>
</protein>